<dbReference type="CTD" id="84679"/>
<feature type="transmembrane region" description="Helical" evidence="14">
    <location>
        <begin position="59"/>
        <end position="77"/>
    </location>
</feature>
<dbReference type="InterPro" id="IPR002090">
    <property type="entry name" value="NHE-6/7/9"/>
</dbReference>
<protein>
    <recommendedName>
        <fullName evidence="13">Sodium/hydrogen exchanger</fullName>
    </recommendedName>
</protein>
<dbReference type="InterPro" id="IPR004709">
    <property type="entry name" value="NaH_exchanger"/>
</dbReference>
<comment type="subcellular location">
    <subcellularLocation>
        <location evidence="2">Cell membrane</location>
        <topology evidence="2">Multi-pass membrane protein</topology>
    </subcellularLocation>
    <subcellularLocation>
        <location evidence="1">Recycling endosome membrane</location>
        <topology evidence="1">Multi-pass membrane protein</topology>
    </subcellularLocation>
</comment>
<keyword evidence="4 13" id="KW-0813">Transport</keyword>
<dbReference type="AlphaFoldDB" id="A0A3B3QKM1"/>
<feature type="transmembrane region" description="Helical" evidence="14">
    <location>
        <begin position="400"/>
        <end position="421"/>
    </location>
</feature>
<sequence length="698" mass="77532">MDPVRSPWKWTPAFQTKTFPLVLLYLLSQACQMSAEDSAMEELATEKEAEESHRQDSVNLLTFILLLTLTILTIWLFKHRRVRFLHETGLAMIYGLLVGVILRYGIPSTSYHNKTPPSCSLRTGPISTLLLNVSGKFFEYTLKGEINSREIHNVEQNDMLRKVTFDPEVFFNILLPPIIFHAGYSLKKRHFFRNLGSIITYAFLGTAISCFVIGNLMYGVVKLMQVVGQLTDKFYYTDCLFFGAVISATDPVTVLAIFNELHADVDLYALLFGESVMNDAVAIVLSSSIVAYQPIGANSHTFDASAFFKSVGVFLGIFSGSFAMGAVTGVVTALVTKFTKLHCFPLLETALFFLMSWSTFLLAEACGFTGVVAVLFCGITQAHYTYNNLSEESTKRTKQLFEVLHFLAENFIFSYMGLTLFSFQNHIFSPIFIVGAFVAIFIGRACHIYPLSFFLNLGRRHKISGNFQHMMMFAGLRGAMAFALAIRDTATYARQMMFTTTLLIVFFTVWVFGGGTTPMLSWLHIRVGVDPDQDLQPCGEHFQVLQGDGAQTEGGSKTKQESAWLFRLWYTFDHNYLKPILTHSGPPLTTTLPACCGPVARCLTSPQAYENHEQLRDTDSDLILNDGDLTLTYGDTAITANGASGGHAGGSSAEWGEVNGKQSGATAEAAAMERELEAREQELITRGTRLVFPIEDHA</sequence>
<dbReference type="NCBIfam" id="TIGR00840">
    <property type="entry name" value="b_cpa1"/>
    <property type="match status" value="1"/>
</dbReference>
<keyword evidence="15" id="KW-0732">Signal</keyword>
<feature type="signal peptide" evidence="15">
    <location>
        <begin position="1"/>
        <end position="35"/>
    </location>
</feature>
<keyword evidence="11 14" id="KW-0472">Membrane</keyword>
<evidence type="ECO:0000256" key="7">
    <source>
        <dbReference type="ARBA" id="ARBA00022753"/>
    </source>
</evidence>
<dbReference type="GeneTree" id="ENSGT00940000153460"/>
<evidence type="ECO:0000256" key="15">
    <source>
        <dbReference type="SAM" id="SignalP"/>
    </source>
</evidence>
<dbReference type="GO" id="GO:0015386">
    <property type="term" value="F:potassium:proton antiporter activity"/>
    <property type="evidence" value="ECO:0007669"/>
    <property type="project" value="TreeGrafter"/>
</dbReference>
<dbReference type="Pfam" id="PF00999">
    <property type="entry name" value="Na_H_Exchanger"/>
    <property type="match status" value="1"/>
</dbReference>
<dbReference type="GO" id="GO:0015385">
    <property type="term" value="F:sodium:proton antiporter activity"/>
    <property type="evidence" value="ECO:0007669"/>
    <property type="project" value="InterPro"/>
</dbReference>
<evidence type="ECO:0000256" key="8">
    <source>
        <dbReference type="ARBA" id="ARBA00022989"/>
    </source>
</evidence>
<reference evidence="17" key="2">
    <citation type="submission" date="2025-09" db="UniProtKB">
        <authorList>
            <consortium name="Ensembl"/>
        </authorList>
    </citation>
    <scope>IDENTIFICATION</scope>
</reference>
<proteinExistence type="inferred from homology"/>
<feature type="chain" id="PRO_5017324091" description="Sodium/hydrogen exchanger" evidence="15">
    <location>
        <begin position="36"/>
        <end position="698"/>
    </location>
</feature>
<evidence type="ECO:0000256" key="13">
    <source>
        <dbReference type="RuleBase" id="RU003722"/>
    </source>
</evidence>
<evidence type="ECO:0000256" key="12">
    <source>
        <dbReference type="ARBA" id="ARBA00023201"/>
    </source>
</evidence>
<evidence type="ECO:0000256" key="2">
    <source>
        <dbReference type="ARBA" id="ARBA00004651"/>
    </source>
</evidence>
<feature type="transmembrane region" description="Helical" evidence="14">
    <location>
        <begin position="492"/>
        <end position="513"/>
    </location>
</feature>
<dbReference type="GO" id="GO:0005886">
    <property type="term" value="C:plasma membrane"/>
    <property type="evidence" value="ECO:0007669"/>
    <property type="project" value="UniProtKB-SubCell"/>
</dbReference>
<keyword evidence="13" id="KW-0050">Antiport</keyword>
<keyword evidence="8 14" id="KW-1133">Transmembrane helix</keyword>
<keyword evidence="12 13" id="KW-0739">Sodium transport</keyword>
<dbReference type="PRINTS" id="PR01084">
    <property type="entry name" value="NAHEXCHNGR"/>
</dbReference>
<dbReference type="Proteomes" id="UP000261540">
    <property type="component" value="Unplaced"/>
</dbReference>
<keyword evidence="5" id="KW-1003">Cell membrane</keyword>
<keyword evidence="9" id="KW-0915">Sodium</keyword>
<dbReference type="PRINTS" id="PR01088">
    <property type="entry name" value="NAHEXCHNGR6"/>
</dbReference>
<dbReference type="Gene3D" id="6.10.140.1330">
    <property type="match status" value="1"/>
</dbReference>
<evidence type="ECO:0000256" key="3">
    <source>
        <dbReference type="ARBA" id="ARBA00007367"/>
    </source>
</evidence>
<keyword evidence="18" id="KW-1185">Reference proteome</keyword>
<feature type="transmembrane region" description="Helical" evidence="14">
    <location>
        <begin position="169"/>
        <end position="186"/>
    </location>
</feature>
<keyword evidence="6 13" id="KW-0812">Transmembrane</keyword>
<dbReference type="GO" id="GO:0051453">
    <property type="term" value="P:regulation of intracellular pH"/>
    <property type="evidence" value="ECO:0007669"/>
    <property type="project" value="TreeGrafter"/>
</dbReference>
<dbReference type="PROSITE" id="PS51257">
    <property type="entry name" value="PROKAR_LIPOPROTEIN"/>
    <property type="match status" value="1"/>
</dbReference>
<dbReference type="PANTHER" id="PTHR10110">
    <property type="entry name" value="SODIUM/HYDROGEN EXCHANGER"/>
    <property type="match status" value="1"/>
</dbReference>
<evidence type="ECO:0000256" key="5">
    <source>
        <dbReference type="ARBA" id="ARBA00022475"/>
    </source>
</evidence>
<reference evidence="17" key="1">
    <citation type="submission" date="2025-08" db="UniProtKB">
        <authorList>
            <consortium name="Ensembl"/>
        </authorList>
    </citation>
    <scope>IDENTIFICATION</scope>
</reference>
<evidence type="ECO:0000256" key="14">
    <source>
        <dbReference type="SAM" id="Phobius"/>
    </source>
</evidence>
<feature type="transmembrane region" description="Helical" evidence="14">
    <location>
        <begin position="89"/>
        <end position="106"/>
    </location>
</feature>
<evidence type="ECO:0000256" key="4">
    <source>
        <dbReference type="ARBA" id="ARBA00022448"/>
    </source>
</evidence>
<feature type="transmembrane region" description="Helical" evidence="14">
    <location>
        <begin position="313"/>
        <end position="335"/>
    </location>
</feature>
<dbReference type="PANTHER" id="PTHR10110:SF62">
    <property type="entry name" value="SODIUM_HYDROGEN EXCHANGER 7"/>
    <property type="match status" value="1"/>
</dbReference>
<dbReference type="InterPro" id="IPR006153">
    <property type="entry name" value="Cation/H_exchanger_TM"/>
</dbReference>
<evidence type="ECO:0000259" key="16">
    <source>
        <dbReference type="Pfam" id="PF00999"/>
    </source>
</evidence>
<evidence type="ECO:0000256" key="11">
    <source>
        <dbReference type="ARBA" id="ARBA00023136"/>
    </source>
</evidence>
<dbReference type="Ensembl" id="ENSPKIT00000030423.1">
    <property type="protein sequence ID" value="ENSPKIP00000006399.1"/>
    <property type="gene ID" value="ENSPKIG00000022662.1"/>
</dbReference>
<feature type="transmembrane region" description="Helical" evidence="14">
    <location>
        <begin position="355"/>
        <end position="379"/>
    </location>
</feature>
<accession>A0A3B3QKM1</accession>
<comment type="similarity">
    <text evidence="3 13">Belongs to the monovalent cation:proton antiporter 1 (CPA1) transporter (TC 2.A.36) family.</text>
</comment>
<keyword evidence="10 13" id="KW-0406">Ion transport</keyword>
<evidence type="ECO:0000256" key="1">
    <source>
        <dbReference type="ARBA" id="ARBA00004195"/>
    </source>
</evidence>
<evidence type="ECO:0000256" key="6">
    <source>
        <dbReference type="ARBA" id="ARBA00022692"/>
    </source>
</evidence>
<keyword evidence="7" id="KW-0967">Endosome</keyword>
<organism evidence="17 18">
    <name type="scientific">Paramormyrops kingsleyae</name>
    <dbReference type="NCBI Taxonomy" id="1676925"/>
    <lineage>
        <taxon>Eukaryota</taxon>
        <taxon>Metazoa</taxon>
        <taxon>Chordata</taxon>
        <taxon>Craniata</taxon>
        <taxon>Vertebrata</taxon>
        <taxon>Euteleostomi</taxon>
        <taxon>Actinopterygii</taxon>
        <taxon>Neopterygii</taxon>
        <taxon>Teleostei</taxon>
        <taxon>Osteoglossocephala</taxon>
        <taxon>Osteoglossomorpha</taxon>
        <taxon>Osteoglossiformes</taxon>
        <taxon>Mormyridae</taxon>
        <taxon>Paramormyrops</taxon>
    </lineage>
</organism>
<dbReference type="GO" id="GO:0055038">
    <property type="term" value="C:recycling endosome membrane"/>
    <property type="evidence" value="ECO:0007669"/>
    <property type="project" value="UniProtKB-SubCell"/>
</dbReference>
<feature type="transmembrane region" description="Helical" evidence="14">
    <location>
        <begin position="198"/>
        <end position="221"/>
    </location>
</feature>
<feature type="domain" description="Cation/H+ exchanger transmembrane" evidence="16">
    <location>
        <begin position="70"/>
        <end position="522"/>
    </location>
</feature>
<evidence type="ECO:0000313" key="18">
    <source>
        <dbReference type="Proteomes" id="UP000261540"/>
    </source>
</evidence>
<feature type="transmembrane region" description="Helical" evidence="14">
    <location>
        <begin position="427"/>
        <end position="446"/>
    </location>
</feature>
<evidence type="ECO:0000256" key="9">
    <source>
        <dbReference type="ARBA" id="ARBA00023053"/>
    </source>
</evidence>
<dbReference type="InterPro" id="IPR018422">
    <property type="entry name" value="Cation/H_exchanger_CPA1"/>
</dbReference>
<evidence type="ECO:0000256" key="10">
    <source>
        <dbReference type="ARBA" id="ARBA00023065"/>
    </source>
</evidence>
<evidence type="ECO:0000313" key="17">
    <source>
        <dbReference type="Ensembl" id="ENSPKIP00000006399.1"/>
    </source>
</evidence>
<name>A0A3B3QKM1_9TELE</name>
<dbReference type="GO" id="GO:0098719">
    <property type="term" value="P:sodium ion import across plasma membrane"/>
    <property type="evidence" value="ECO:0007669"/>
    <property type="project" value="TreeGrafter"/>
</dbReference>